<keyword evidence="2" id="KW-0564">Palmitate</keyword>
<dbReference type="GO" id="GO:0009252">
    <property type="term" value="P:peptidoglycan biosynthetic process"/>
    <property type="evidence" value="ECO:0007669"/>
    <property type="project" value="UniProtKB-UniRule"/>
</dbReference>
<gene>
    <name evidence="2" type="primary">lpoB</name>
    <name evidence="5" type="ORF">CWC46_11835</name>
    <name evidence="6" type="ORF">Ser39006_011840</name>
</gene>
<sequence length="191" mass="20382">MKKYLGLLLLALVLAGCSSRPPESGQPPASIEPVQPEKPTLPPQSEPLPVPPKLQTFDWDASITPLIDQMLKTSGINKGSILLVDNMKNNTNGALQTVNATTSIYHALAANTVFTVVSREQLAVARQTLGISAEDSLGSRTKAIGLARYIGAQYALYSDVSGDVNSPNLDMQLMLVRTGEIVWSGSGTIHQ</sequence>
<dbReference type="NCBIfam" id="TIGR02722">
    <property type="entry name" value="lp"/>
    <property type="match status" value="1"/>
</dbReference>
<dbReference type="InterPro" id="IPR012640">
    <property type="entry name" value="Membr_lipoprot_lipid_attach_CS"/>
</dbReference>
<dbReference type="InterPro" id="IPR014094">
    <property type="entry name" value="LpoB"/>
</dbReference>
<dbReference type="Proteomes" id="UP000017700">
    <property type="component" value="Chromosome"/>
</dbReference>
<dbReference type="Pfam" id="PF08139">
    <property type="entry name" value="LPAM_1"/>
    <property type="match status" value="1"/>
</dbReference>
<dbReference type="GO" id="GO:0008360">
    <property type="term" value="P:regulation of cell shape"/>
    <property type="evidence" value="ECO:0007669"/>
    <property type="project" value="UniProtKB-KW"/>
</dbReference>
<dbReference type="Proteomes" id="UP000233778">
    <property type="component" value="Chromosome"/>
</dbReference>
<dbReference type="EMBL" id="CP025084">
    <property type="protein sequence ID" value="AUH04753.1"/>
    <property type="molecule type" value="Genomic_DNA"/>
</dbReference>
<evidence type="ECO:0000256" key="1">
    <source>
        <dbReference type="ARBA" id="ARBA00022729"/>
    </source>
</evidence>
<comment type="function">
    <text evidence="2">Regulator of peptidoglycan synthesis that is essential for the function of penicillin-binding protein 1B (PBP1b).</text>
</comment>
<name>A0A2I5TJK4_SERS3</name>
<evidence type="ECO:0000256" key="4">
    <source>
        <dbReference type="SAM" id="MobiDB-lite"/>
    </source>
</evidence>
<reference evidence="5 8" key="3">
    <citation type="submission" date="2017-11" db="EMBL/GenBank/DDBJ databases">
        <title>Complete genome sequence of Serratia sp. ATCC 39006 LacA.</title>
        <authorList>
            <person name="Hampton H.G."/>
            <person name="Jackson S.A."/>
            <person name="Jauregui R."/>
            <person name="Poulter G.T.M."/>
            <person name="Salmond G.P.C."/>
            <person name="Fineran P.C."/>
        </authorList>
    </citation>
    <scope>NUCLEOTIDE SEQUENCE [LARGE SCALE GENOMIC DNA]</scope>
    <source>
        <strain evidence="5 8">ATCC 39006</strain>
    </source>
</reference>
<keyword evidence="2" id="KW-0998">Cell outer membrane</keyword>
<protein>
    <recommendedName>
        <fullName evidence="2 3">Penicillin-binding protein activator LpoB</fullName>
        <shortName evidence="2">PBP activator LpoB</shortName>
    </recommendedName>
</protein>
<proteinExistence type="inferred from homology"/>
<accession>A0A2I5TJK4</accession>
<dbReference type="Pfam" id="PF13036">
    <property type="entry name" value="LpoB"/>
    <property type="match status" value="1"/>
</dbReference>
<dbReference type="PROSITE" id="PS51257">
    <property type="entry name" value="PROKAR_LIPOPROTEIN"/>
    <property type="match status" value="1"/>
</dbReference>
<dbReference type="RefSeq" id="WP_021016367.1">
    <property type="nucleotide sequence ID" value="NZ_CP025084.1"/>
</dbReference>
<keyword evidence="2" id="KW-0449">Lipoprotein</keyword>
<keyword evidence="7" id="KW-1185">Reference proteome</keyword>
<dbReference type="GO" id="GO:0030234">
    <property type="term" value="F:enzyme regulator activity"/>
    <property type="evidence" value="ECO:0007669"/>
    <property type="project" value="UniProtKB-UniRule"/>
</dbReference>
<keyword evidence="1 2" id="KW-0732">Signal</keyword>
<evidence type="ECO:0000313" key="7">
    <source>
        <dbReference type="Proteomes" id="UP000017700"/>
    </source>
</evidence>
<evidence type="ECO:0000313" key="6">
    <source>
        <dbReference type="EMBL" id="AUH04753.1"/>
    </source>
</evidence>
<dbReference type="PANTHER" id="PTHR40593">
    <property type="entry name" value="PENICILLIN-BINDING PROTEIN ACTIVATOR LPOB"/>
    <property type="match status" value="1"/>
</dbReference>
<organism evidence="6 7">
    <name type="scientific">Serratia sp. (strain ATCC 39006)</name>
    <name type="common">Prodigiosinella confusarubida</name>
    <dbReference type="NCBI Taxonomy" id="104623"/>
    <lineage>
        <taxon>Bacteria</taxon>
        <taxon>Pseudomonadati</taxon>
        <taxon>Pseudomonadota</taxon>
        <taxon>Gammaproteobacteria</taxon>
        <taxon>Enterobacterales</taxon>
        <taxon>Pectobacteriaceae</taxon>
        <taxon>Prodigiosinella</taxon>
    </lineage>
</organism>
<keyword evidence="2" id="KW-0472">Membrane</keyword>
<dbReference type="AlphaFoldDB" id="A0A2I5TJK4"/>
<comment type="subcellular location">
    <subcellularLocation>
        <location evidence="2">Cell outer membrane</location>
        <topology evidence="2">Lipid-anchor</topology>
        <orientation evidence="2">Periplasmic side</orientation>
    </subcellularLocation>
</comment>
<dbReference type="KEGG" id="serq:CWC46_11835"/>
<dbReference type="STRING" id="104623.Ser39006_03104"/>
<keyword evidence="2" id="KW-0133">Cell shape</keyword>
<comment type="similarity">
    <text evidence="2">Belongs to the LpoB family.</text>
</comment>
<feature type="region of interest" description="Disordered" evidence="4">
    <location>
        <begin position="21"/>
        <end position="52"/>
    </location>
</feature>
<reference evidence="6 7" key="1">
    <citation type="journal article" date="2013" name="Genome Announc.">
        <title>Draft genome sequence of Serratia sp. strain ATCC 39006, a model bacterium for analysis of the biosynthesis and regulation of prodigiosin, a carbapenem, and gas vesicles.</title>
        <authorList>
            <person name="Fineran P.C."/>
            <person name="Iglesias Cans M.C."/>
            <person name="Ramsay J.P."/>
            <person name="Wilf N.M."/>
            <person name="Cossyleon D."/>
            <person name="McNeil M.B."/>
            <person name="Williamson N.R."/>
            <person name="Monson R.E."/>
            <person name="Becher S.A."/>
            <person name="Stanton J.A."/>
            <person name="Brugger K."/>
            <person name="Brown S.D."/>
            <person name="Salmond G.P."/>
        </authorList>
    </citation>
    <scope>NUCLEOTIDE SEQUENCE [LARGE SCALE GENOMIC DNA]</scope>
    <source>
        <strain evidence="6">ATCC 39006</strain>
        <strain evidence="7">ATCC 39006 / SC 11482</strain>
    </source>
</reference>
<dbReference type="GO" id="GO:0031241">
    <property type="term" value="C:periplasmic side of cell outer membrane"/>
    <property type="evidence" value="ECO:0007669"/>
    <property type="project" value="UniProtKB-UniRule"/>
</dbReference>
<feature type="compositionally biased region" description="Pro residues" evidence="4">
    <location>
        <begin position="39"/>
        <end position="52"/>
    </location>
</feature>
<evidence type="ECO:0000256" key="2">
    <source>
        <dbReference type="HAMAP-Rule" id="MF_01889"/>
    </source>
</evidence>
<dbReference type="PANTHER" id="PTHR40593:SF1">
    <property type="entry name" value="PENICILLIN-BINDING PROTEIN ACTIVATOR LPOB"/>
    <property type="match status" value="1"/>
</dbReference>
<dbReference type="HAMAP" id="MF_01889">
    <property type="entry name" value="LpoB"/>
    <property type="match status" value="1"/>
</dbReference>
<dbReference type="OrthoDB" id="6466283at2"/>
<evidence type="ECO:0000313" key="5">
    <source>
        <dbReference type="EMBL" id="AUH00433.1"/>
    </source>
</evidence>
<reference evidence="6" key="4">
    <citation type="submission" date="2017-11" db="EMBL/GenBank/DDBJ databases">
        <title>Complete genome sequence of Serratia sp. ATCC 39006.</title>
        <authorList>
            <person name="Hampton H.G."/>
            <person name="Jackson S.A."/>
            <person name="Jauregui R."/>
            <person name="Poulter G.T.M."/>
            <person name="Salmond G.P.C."/>
            <person name="Fineran P.C."/>
        </authorList>
    </citation>
    <scope>NUCLEOTIDE SEQUENCE</scope>
    <source>
        <strain evidence="6">ATCC 39006</strain>
    </source>
</reference>
<evidence type="ECO:0000256" key="3">
    <source>
        <dbReference type="NCBIfam" id="TIGR02722"/>
    </source>
</evidence>
<dbReference type="EMBL" id="CP025085">
    <property type="protein sequence ID" value="AUH00433.1"/>
    <property type="molecule type" value="Genomic_DNA"/>
</dbReference>
<dbReference type="KEGG" id="sera:Ser39006_011840"/>
<keyword evidence="2" id="KW-0573">Peptidoglycan synthesis</keyword>
<reference evidence="6" key="2">
    <citation type="submission" date="2013-09" db="EMBL/GenBank/DDBJ databases">
        <authorList>
            <person name="Wang G."/>
            <person name="Yang Y."/>
            <person name="Su Y."/>
        </authorList>
    </citation>
    <scope>NUCLEOTIDE SEQUENCE</scope>
    <source>
        <strain evidence="6">ATCC 39006</strain>
    </source>
</reference>
<comment type="subunit">
    <text evidence="2">Interacts with PBP1b.</text>
</comment>
<dbReference type="Gene3D" id="3.40.50.10610">
    <property type="entry name" value="ABC-type transport auxiliary lipoprotein component"/>
    <property type="match status" value="1"/>
</dbReference>
<evidence type="ECO:0000313" key="8">
    <source>
        <dbReference type="Proteomes" id="UP000233778"/>
    </source>
</evidence>